<protein>
    <submittedName>
        <fullName evidence="11">Uncharacterized protein</fullName>
    </submittedName>
</protein>
<feature type="compositionally biased region" description="Polar residues" evidence="6">
    <location>
        <begin position="1105"/>
        <end position="1119"/>
    </location>
</feature>
<comment type="caution">
    <text evidence="11">The sequence shown here is derived from an EMBL/GenBank/DDBJ whole genome shotgun (WGS) entry which is preliminary data.</text>
</comment>
<dbReference type="InterPro" id="IPR027353">
    <property type="entry name" value="NET_dom"/>
</dbReference>
<keyword evidence="7" id="KW-0472">Membrane</keyword>
<dbReference type="Gene3D" id="1.10.285.10">
    <property type="entry name" value="Glutamate Dehydrogenase, chain A, domain 3"/>
    <property type="match status" value="2"/>
</dbReference>
<feature type="compositionally biased region" description="Low complexity" evidence="6">
    <location>
        <begin position="848"/>
        <end position="857"/>
    </location>
</feature>
<keyword evidence="7" id="KW-0812">Transmembrane</keyword>
<dbReference type="PANTHER" id="PTHR43571">
    <property type="entry name" value="NADP-SPECIFIC GLUTAMATE DEHYDROGENASE 1-RELATED"/>
    <property type="match status" value="1"/>
</dbReference>
<reference evidence="11 12" key="1">
    <citation type="journal article" date="2014" name="Genome Biol. Evol.">
        <title>The secreted proteins of Achlya hypogyna and Thraustotheca clavata identify the ancestral oomycete secretome and reveal gene acquisitions by horizontal gene transfer.</title>
        <authorList>
            <person name="Misner I."/>
            <person name="Blouin N."/>
            <person name="Leonard G."/>
            <person name="Richards T.A."/>
            <person name="Lane C.E."/>
        </authorList>
    </citation>
    <scope>NUCLEOTIDE SEQUENCE [LARGE SCALE GENOMIC DNA]</scope>
    <source>
        <strain evidence="11 12">ATCC 34112</strain>
    </source>
</reference>
<dbReference type="SUPFAM" id="SSF117281">
    <property type="entry name" value="Kelch motif"/>
    <property type="match status" value="1"/>
</dbReference>
<dbReference type="Gene3D" id="1.20.1270.220">
    <property type="match status" value="1"/>
</dbReference>
<feature type="region of interest" description="Disordered" evidence="6">
    <location>
        <begin position="828"/>
        <end position="889"/>
    </location>
</feature>
<evidence type="ECO:0000256" key="8">
    <source>
        <dbReference type="SAM" id="SignalP"/>
    </source>
</evidence>
<evidence type="ECO:0000256" key="4">
    <source>
        <dbReference type="PROSITE-ProRule" id="PRU00035"/>
    </source>
</evidence>
<keyword evidence="2" id="KW-0560">Oxidoreductase</keyword>
<feature type="domain" description="NET" evidence="10">
    <location>
        <begin position="1368"/>
        <end position="1451"/>
    </location>
</feature>
<dbReference type="Pfam" id="PF00439">
    <property type="entry name" value="Bromodomain"/>
    <property type="match status" value="1"/>
</dbReference>
<dbReference type="InterPro" id="IPR001487">
    <property type="entry name" value="Bromodomain"/>
</dbReference>
<feature type="compositionally biased region" description="Basic residues" evidence="6">
    <location>
        <begin position="829"/>
        <end position="843"/>
    </location>
</feature>
<dbReference type="Gene3D" id="2.120.10.80">
    <property type="entry name" value="Kelch-type beta propeller"/>
    <property type="match status" value="1"/>
</dbReference>
<evidence type="ECO:0000256" key="2">
    <source>
        <dbReference type="ARBA" id="ARBA00023002"/>
    </source>
</evidence>
<evidence type="ECO:0000313" key="12">
    <source>
        <dbReference type="Proteomes" id="UP000243217"/>
    </source>
</evidence>
<evidence type="ECO:0000313" key="11">
    <source>
        <dbReference type="EMBL" id="OQR95376.1"/>
    </source>
</evidence>
<dbReference type="GO" id="GO:0006537">
    <property type="term" value="P:glutamate biosynthetic process"/>
    <property type="evidence" value="ECO:0007669"/>
    <property type="project" value="TreeGrafter"/>
</dbReference>
<accession>A0A1V9ZBI5</accession>
<dbReference type="InterPro" id="IPR015915">
    <property type="entry name" value="Kelch-typ_b-propeller"/>
</dbReference>
<dbReference type="SUPFAM" id="SSF53223">
    <property type="entry name" value="Aminoacid dehydrogenase-like, N-terminal domain"/>
    <property type="match status" value="1"/>
</dbReference>
<feature type="region of interest" description="Disordered" evidence="6">
    <location>
        <begin position="1292"/>
        <end position="1318"/>
    </location>
</feature>
<feature type="region of interest" description="Disordered" evidence="6">
    <location>
        <begin position="973"/>
        <end position="992"/>
    </location>
</feature>
<feature type="chain" id="PRO_5012370704" evidence="8">
    <location>
        <begin position="21"/>
        <end position="2094"/>
    </location>
</feature>
<dbReference type="Proteomes" id="UP000243217">
    <property type="component" value="Unassembled WGS sequence"/>
</dbReference>
<organism evidence="11 12">
    <name type="scientific">Thraustotheca clavata</name>
    <dbReference type="NCBI Taxonomy" id="74557"/>
    <lineage>
        <taxon>Eukaryota</taxon>
        <taxon>Sar</taxon>
        <taxon>Stramenopiles</taxon>
        <taxon>Oomycota</taxon>
        <taxon>Saprolegniomycetes</taxon>
        <taxon>Saprolegniales</taxon>
        <taxon>Achlyaceae</taxon>
        <taxon>Thraustotheca</taxon>
    </lineage>
</organism>
<sequence>MKISIAWLIFCIANWAQVSGSKQTNAAIEEPTPWTRRWGHASISQLYSAAETATGKLSRMYVLGGDDRMQLASMKQDFRAYPGGGSFRNDVWATTGIVWNASINLLKYNQWGEPDTQIVAELKWVQTNAGKVPPPGVLYSDWIACLTAPWNPYPPSNCDDPTQAPGEYIADAMFSPRRNFAALSFNQQLFVFGGRARELVPVPDEDTINGAPRTDRWIEYAILKNDVWKSNDAGVSWSLATIGCEMPNALENYKAGARQFQCSTQKDCFGDSTCKFDPITLTGTCMCNMWSPREYHTVVEYMGSLYLAGGYTSIQSNLCGPEIDKRPPGNEYACGGGYRKYMNDVWTSNDGQKWVQLTPNAAWSARGEHAMVSWNGLLWIIGGRTRNMSTDTGQMLLNDVWKSSDGISWTQDTVAAEWSPRAKMAVLPVVANQSTYMILLFGENDDEFLGDVWTRNNSFNSWIEDFGPSTPQSSFVTPNSSVSLLQGMNSVDVAKLQKAGINTIYDLTTLTPDQIITLRTTMNAPVCDYIAVAKLVVNQCTISPVTTDGTEWTNVEILQGATAIDDAAAKAAAAQALAESIWDGCSHVGSPVYNWITGLYEWPDIGTIPQVDTSDPFPNAQNSVCRWTPKARSSYSAIVHNNTLFVFGGKVSNQLYENDAWYRDPTFPVSFFIVKPESSSSQTIFTFNSAKAGTTFQYHVTDMVEMLVVRNWTDCLHEIDFLSWLDGGLHRIRLRSIDAAGNVELIFEEGRNQYIWIYVPRLPWTLIISMIVLFFVILLGIFVEWRRRRKQAAMERYAMKRMRRKMRGKKRGGNKDVNWRATYDEAKDAKKKKKKSSKDRKTKKSSDPKATSSSKTTSSKKKASSNEKKTSKSSMNKSKDAKASKIAPKKQSLMDDVLIPLSSSTMDLSRRLIAAEVFTLCPVLIGTYTVDENGAAMWAGRWAMLESEYATGITSLFEMKSKACKASQLNLDGHQDNVTDEDENRASPLPSEDQLLKETCVMERTFEGFFQIQTVKGKPNTIPEKDVVLSFYKCDVDHAYLVRGQGENRFGVFTLQGVLDESSKEMRLYKAYKPKDKTPVAKRTRPKPVAAPARPPANKKAKKLVSSSTPISEYNSSAPGTPDVEITHVIPPNAKLSSVISISSGSSSPLISSRNRSERKRVVPAHLRDDASLERDRAPAMRKCLSLLKAMQANPKAAPFLVPVDPVALGIPDYFSVIKDPMDLGTIRSNFDYGVYAEPEYFADHVRLVFNNAMLYNAPHTQVYVFAQKLLEDFEKKFKSAMKNDFKARSKYNSLSDGEGSVDSSRSKKAKRASLTKNQEIQSLKQEIEKMKVIVQEMASSKGTPPHGTPNGSNGTKSTKPRPFKMQDMTEEYLSKPMTAAEKHKLTADLKELPQEKLSRVLQIISETVPLHTITQGDDEVELDFNMFDTRCLRMIEGYVRSPSTSFVSAPAMSIASSLVEGDSEPLKVENRGAWTKLATMDSTRSPIKSDENATSSLWSYARTMEQQKLQKELLKDSQTIADEIAQQKVKEMELRQKDKEREREEVERKIAEQEAAMKQAREERLREAEKILATQRAQEREKLEKTIVMDVEHDAVFLCHIGFCAMLRSLGRRAFSSDKPPTLMSDVHGTIHGKKAWRNQPLFRREGDKKFRTGAEAAVMLLEEAQRRDPYQTEFLEAVQDFVNSVTPVFDRYPKYAWVMKQLMEPERVIQFRVPWIDDQGSRRVNRGFRVQFSSCCGPYIGGLRFHGDCRHGTVKFLAFENIFRNAVYGPFGAAAGGADFSPLDKSEAEIMRFCQSYMTELANYIGPYSDIPTGGVNVGPKELGYMFGQYKRLRQMHPAGVDGVLGGGSFPQVTGYGIAYFANILLEESKQSLVGKRCLISGSGTVALSTAEKLLDLGAIPIGFSDVWGHVIEPEGFTKAQLQTLKDIKSEHKARVGAYIMMSTSAKYYPNEDSSLWDHPCDYAFPCAMQNDINDITAKKLVKNGCKGVFEGAHLPCTPEAIQVFQQHNVLFGPCKATNGAALAMHMRSVASRGIEVTDEDVDAIAQDCMKKVFDSISATAVEFNCVGNYHMATNITGFLKVAQAMFRQGVV</sequence>
<dbReference type="PANTHER" id="PTHR43571:SF1">
    <property type="entry name" value="NADP-SPECIFIC GLUTAMATE DEHYDROGENASE 1-RELATED"/>
    <property type="match status" value="1"/>
</dbReference>
<feature type="region of interest" description="Disordered" evidence="6">
    <location>
        <begin position="1078"/>
        <end position="1119"/>
    </location>
</feature>
<feature type="coiled-coil region" evidence="5">
    <location>
        <begin position="1523"/>
        <end position="1579"/>
    </location>
</feature>
<dbReference type="GO" id="GO:0005829">
    <property type="term" value="C:cytosol"/>
    <property type="evidence" value="ECO:0007669"/>
    <property type="project" value="TreeGrafter"/>
</dbReference>
<dbReference type="Pfam" id="PF02812">
    <property type="entry name" value="ELFV_dehydrog_N"/>
    <property type="match status" value="1"/>
</dbReference>
<dbReference type="InterPro" id="IPR036291">
    <property type="entry name" value="NAD(P)-bd_dom_sf"/>
</dbReference>
<feature type="transmembrane region" description="Helical" evidence="7">
    <location>
        <begin position="912"/>
        <end position="930"/>
    </location>
</feature>
<evidence type="ECO:0000256" key="7">
    <source>
        <dbReference type="SAM" id="Phobius"/>
    </source>
</evidence>
<comment type="similarity">
    <text evidence="1">Belongs to the Glu/Leu/Phe/Val dehydrogenases family.</text>
</comment>
<dbReference type="PROSITE" id="PS50014">
    <property type="entry name" value="BROMODOMAIN_2"/>
    <property type="match status" value="1"/>
</dbReference>
<evidence type="ECO:0000256" key="5">
    <source>
        <dbReference type="SAM" id="Coils"/>
    </source>
</evidence>
<feature type="signal peptide" evidence="8">
    <location>
        <begin position="1"/>
        <end position="20"/>
    </location>
</feature>
<dbReference type="GO" id="GO:0004354">
    <property type="term" value="F:glutamate dehydrogenase (NADP+) activity"/>
    <property type="evidence" value="ECO:0007669"/>
    <property type="project" value="TreeGrafter"/>
</dbReference>
<dbReference type="Gene3D" id="3.40.50.720">
    <property type="entry name" value="NAD(P)-binding Rossmann-like Domain"/>
    <property type="match status" value="1"/>
</dbReference>
<dbReference type="InterPro" id="IPR046346">
    <property type="entry name" value="Aminoacid_DH-like_N_sf"/>
</dbReference>
<dbReference type="SUPFAM" id="SSF51735">
    <property type="entry name" value="NAD(P)-binding Rossmann-fold domains"/>
    <property type="match status" value="1"/>
</dbReference>
<feature type="transmembrane region" description="Helical" evidence="7">
    <location>
        <begin position="762"/>
        <end position="783"/>
    </location>
</feature>
<feature type="domain" description="Bromo" evidence="9">
    <location>
        <begin position="1192"/>
        <end position="1264"/>
    </location>
</feature>
<keyword evidence="7" id="KW-1133">Transmembrane helix</keyword>
<dbReference type="FunFam" id="3.40.50.720:FF:000030">
    <property type="entry name" value="Glutamate dehydrogenase"/>
    <property type="match status" value="1"/>
</dbReference>
<dbReference type="PRINTS" id="PR00503">
    <property type="entry name" value="BROMODOMAIN"/>
</dbReference>
<keyword evidence="3 4" id="KW-0103">Bromodomain</keyword>
<dbReference type="SUPFAM" id="SSF47370">
    <property type="entry name" value="Bromodomain"/>
    <property type="match status" value="1"/>
</dbReference>
<feature type="region of interest" description="Disordered" evidence="6">
    <location>
        <begin position="1340"/>
        <end position="1363"/>
    </location>
</feature>
<dbReference type="Pfam" id="PF17035">
    <property type="entry name" value="BET"/>
    <property type="match status" value="1"/>
</dbReference>
<evidence type="ECO:0000256" key="6">
    <source>
        <dbReference type="SAM" id="MobiDB-lite"/>
    </source>
</evidence>
<name>A0A1V9ZBI5_9STRA</name>
<dbReference type="InterPro" id="IPR050724">
    <property type="entry name" value="Glu_Leu_Phe_Val_DH"/>
</dbReference>
<dbReference type="InterPro" id="IPR038336">
    <property type="entry name" value="NET_sf"/>
</dbReference>
<dbReference type="Pfam" id="PF00208">
    <property type="entry name" value="ELFV_dehydrog"/>
    <property type="match status" value="1"/>
</dbReference>
<keyword evidence="8" id="KW-0732">Signal</keyword>
<evidence type="ECO:0000256" key="3">
    <source>
        <dbReference type="ARBA" id="ARBA00023117"/>
    </source>
</evidence>
<dbReference type="SMART" id="SM00297">
    <property type="entry name" value="BROMO"/>
    <property type="match status" value="1"/>
</dbReference>
<evidence type="ECO:0000259" key="9">
    <source>
        <dbReference type="PROSITE" id="PS50014"/>
    </source>
</evidence>
<keyword evidence="12" id="KW-1185">Reference proteome</keyword>
<dbReference type="InterPro" id="IPR018359">
    <property type="entry name" value="Bromodomain_CS"/>
</dbReference>
<dbReference type="PROSITE" id="PS51525">
    <property type="entry name" value="NET"/>
    <property type="match status" value="1"/>
</dbReference>
<dbReference type="SMART" id="SM00839">
    <property type="entry name" value="ELFV_dehydrog"/>
    <property type="match status" value="1"/>
</dbReference>
<dbReference type="InterPro" id="IPR006096">
    <property type="entry name" value="Glu/Leu/Phe/Val/Trp_DH_C"/>
</dbReference>
<proteinExistence type="inferred from homology"/>
<dbReference type="STRING" id="74557.A0A1V9ZBI5"/>
<dbReference type="PROSITE" id="PS00633">
    <property type="entry name" value="BROMODOMAIN_1"/>
    <property type="match status" value="1"/>
</dbReference>
<feature type="compositionally biased region" description="Low complexity" evidence="6">
    <location>
        <begin position="1087"/>
        <end position="1096"/>
    </location>
</feature>
<dbReference type="Gene3D" id="1.20.920.10">
    <property type="entry name" value="Bromodomain-like"/>
    <property type="match status" value="1"/>
</dbReference>
<keyword evidence="5" id="KW-0175">Coiled coil</keyword>
<dbReference type="Gene3D" id="3.40.50.10860">
    <property type="entry name" value="Leucine Dehydrogenase, chain A, domain 1"/>
    <property type="match status" value="1"/>
</dbReference>
<dbReference type="InterPro" id="IPR036427">
    <property type="entry name" value="Bromodomain-like_sf"/>
</dbReference>
<dbReference type="OrthoDB" id="68380at2759"/>
<dbReference type="InterPro" id="IPR006097">
    <property type="entry name" value="Glu/Leu/Phe/Val/Trp_DH_dimer"/>
</dbReference>
<gene>
    <name evidence="11" type="ORF">THRCLA_07926</name>
</gene>
<evidence type="ECO:0000256" key="1">
    <source>
        <dbReference type="ARBA" id="ARBA00006382"/>
    </source>
</evidence>
<dbReference type="EMBL" id="JNBS01002122">
    <property type="protein sequence ID" value="OQR95376.1"/>
    <property type="molecule type" value="Genomic_DNA"/>
</dbReference>
<evidence type="ECO:0000259" key="10">
    <source>
        <dbReference type="PROSITE" id="PS51525"/>
    </source>
</evidence>